<keyword evidence="3" id="KW-1185">Reference proteome</keyword>
<evidence type="ECO:0000313" key="2">
    <source>
        <dbReference type="EMBL" id="KAF2749205.1"/>
    </source>
</evidence>
<feature type="compositionally biased region" description="Low complexity" evidence="1">
    <location>
        <begin position="50"/>
        <end position="65"/>
    </location>
</feature>
<dbReference type="Proteomes" id="UP000799440">
    <property type="component" value="Unassembled WGS sequence"/>
</dbReference>
<feature type="compositionally biased region" description="Basic residues" evidence="1">
    <location>
        <begin position="369"/>
        <end position="379"/>
    </location>
</feature>
<feature type="compositionally biased region" description="Polar residues" evidence="1">
    <location>
        <begin position="31"/>
        <end position="48"/>
    </location>
</feature>
<reference evidence="2" key="1">
    <citation type="journal article" date="2020" name="Stud. Mycol.">
        <title>101 Dothideomycetes genomes: a test case for predicting lifestyles and emergence of pathogens.</title>
        <authorList>
            <person name="Haridas S."/>
            <person name="Albert R."/>
            <person name="Binder M."/>
            <person name="Bloem J."/>
            <person name="Labutti K."/>
            <person name="Salamov A."/>
            <person name="Andreopoulos B."/>
            <person name="Baker S."/>
            <person name="Barry K."/>
            <person name="Bills G."/>
            <person name="Bluhm B."/>
            <person name="Cannon C."/>
            <person name="Castanera R."/>
            <person name="Culley D."/>
            <person name="Daum C."/>
            <person name="Ezra D."/>
            <person name="Gonzalez J."/>
            <person name="Henrissat B."/>
            <person name="Kuo A."/>
            <person name="Liang C."/>
            <person name="Lipzen A."/>
            <person name="Lutzoni F."/>
            <person name="Magnuson J."/>
            <person name="Mondo S."/>
            <person name="Nolan M."/>
            <person name="Ohm R."/>
            <person name="Pangilinan J."/>
            <person name="Park H.-J."/>
            <person name="Ramirez L."/>
            <person name="Alfaro M."/>
            <person name="Sun H."/>
            <person name="Tritt A."/>
            <person name="Yoshinaga Y."/>
            <person name="Zwiers L.-H."/>
            <person name="Turgeon B."/>
            <person name="Goodwin S."/>
            <person name="Spatafora J."/>
            <person name="Crous P."/>
            <person name="Grigoriev I."/>
        </authorList>
    </citation>
    <scope>NUCLEOTIDE SEQUENCE</scope>
    <source>
        <strain evidence="2">CBS 119925</strain>
    </source>
</reference>
<evidence type="ECO:0000256" key="1">
    <source>
        <dbReference type="SAM" id="MobiDB-lite"/>
    </source>
</evidence>
<dbReference type="OrthoDB" id="439993at2759"/>
<feature type="compositionally biased region" description="Basic and acidic residues" evidence="1">
    <location>
        <begin position="283"/>
        <end position="311"/>
    </location>
</feature>
<dbReference type="AlphaFoldDB" id="A0A6A6VF37"/>
<feature type="region of interest" description="Disordered" evidence="1">
    <location>
        <begin position="13"/>
        <end position="65"/>
    </location>
</feature>
<feature type="region of interest" description="Disordered" evidence="1">
    <location>
        <begin position="283"/>
        <end position="389"/>
    </location>
</feature>
<accession>A0A6A6VF37</accession>
<organism evidence="2 3">
    <name type="scientific">Sporormia fimetaria CBS 119925</name>
    <dbReference type="NCBI Taxonomy" id="1340428"/>
    <lineage>
        <taxon>Eukaryota</taxon>
        <taxon>Fungi</taxon>
        <taxon>Dikarya</taxon>
        <taxon>Ascomycota</taxon>
        <taxon>Pezizomycotina</taxon>
        <taxon>Dothideomycetes</taxon>
        <taxon>Pleosporomycetidae</taxon>
        <taxon>Pleosporales</taxon>
        <taxon>Sporormiaceae</taxon>
        <taxon>Sporormia</taxon>
    </lineage>
</organism>
<sequence length="389" mass="43777">MFVPRSLISKGVRGAEVSTNLSAPKKRKRTASNSDPQTSETVSPSAENDAQPPAKRAKAAQNPNPEINPEYLGVLVCGMELIFSDYALQNDAQKSWLERHSRTIGDANSWFHLAAILTHPTISTLNPPPTQTLLQRALLEHPSQYLELHSETFHVRRTPSTYPLPFIPVDSFSIIDSETNLTFWNERTIYVEPHTHELCKTPASVAYWLKVHGALREKWLPVQAVKTLCNSCALVVLSGNVGHEGMWEGWRQKGRPEWWKCLTWWEWKGRREEYVEVLRREKGEKGEKGVGRKGREALGIGREEKVEEKGGGEGTMAEGKRAIGGEAAEEEKTALKKSGEEKNRVQDDTSGENIDSAAKDQMTDDDAKKKRRKKKKKNNTKNTKNGTTR</sequence>
<evidence type="ECO:0000313" key="3">
    <source>
        <dbReference type="Proteomes" id="UP000799440"/>
    </source>
</evidence>
<dbReference type="EMBL" id="MU006567">
    <property type="protein sequence ID" value="KAF2749205.1"/>
    <property type="molecule type" value="Genomic_DNA"/>
</dbReference>
<proteinExistence type="predicted"/>
<gene>
    <name evidence="2" type="ORF">M011DRAFT_466325</name>
</gene>
<feature type="compositionally biased region" description="Basic and acidic residues" evidence="1">
    <location>
        <begin position="357"/>
        <end position="368"/>
    </location>
</feature>
<protein>
    <submittedName>
        <fullName evidence="2">Uncharacterized protein</fullName>
    </submittedName>
</protein>
<feature type="compositionally biased region" description="Low complexity" evidence="1">
    <location>
        <begin position="380"/>
        <end position="389"/>
    </location>
</feature>
<name>A0A6A6VF37_9PLEO</name>
<feature type="compositionally biased region" description="Basic and acidic residues" evidence="1">
    <location>
        <begin position="330"/>
        <end position="347"/>
    </location>
</feature>